<comment type="caution">
    <text evidence="2">The sequence shown here is derived from an EMBL/GenBank/DDBJ whole genome shotgun (WGS) entry which is preliminary data.</text>
</comment>
<feature type="region of interest" description="Disordered" evidence="1">
    <location>
        <begin position="119"/>
        <end position="154"/>
    </location>
</feature>
<feature type="compositionally biased region" description="Basic and acidic residues" evidence="1">
    <location>
        <begin position="137"/>
        <end position="149"/>
    </location>
</feature>
<dbReference type="AlphaFoldDB" id="W2W0U9"/>
<evidence type="ECO:0000256" key="1">
    <source>
        <dbReference type="SAM" id="MobiDB-lite"/>
    </source>
</evidence>
<reference evidence="2 3" key="1">
    <citation type="submission" date="2013-11" db="EMBL/GenBank/DDBJ databases">
        <title>The Genome Sequence of Phytophthora parasitica CJ01A1.</title>
        <authorList>
            <consortium name="The Broad Institute Genomics Platform"/>
            <person name="Russ C."/>
            <person name="Tyler B."/>
            <person name="Panabieres F."/>
            <person name="Shan W."/>
            <person name="Tripathy S."/>
            <person name="Grunwald N."/>
            <person name="Machado M."/>
            <person name="Johnson C.S."/>
            <person name="Walker B."/>
            <person name="Young S.K."/>
            <person name="Zeng Q."/>
            <person name="Gargeya S."/>
            <person name="Fitzgerald M."/>
            <person name="Haas B."/>
            <person name="Abouelleil A."/>
            <person name="Allen A.W."/>
            <person name="Alvarado L."/>
            <person name="Arachchi H.M."/>
            <person name="Berlin A.M."/>
            <person name="Chapman S.B."/>
            <person name="Gainer-Dewar J."/>
            <person name="Goldberg J."/>
            <person name="Griggs A."/>
            <person name="Gujja S."/>
            <person name="Hansen M."/>
            <person name="Howarth C."/>
            <person name="Imamovic A."/>
            <person name="Ireland A."/>
            <person name="Larimer J."/>
            <person name="McCowan C."/>
            <person name="Murphy C."/>
            <person name="Pearson M."/>
            <person name="Poon T.W."/>
            <person name="Priest M."/>
            <person name="Roberts A."/>
            <person name="Saif S."/>
            <person name="Shea T."/>
            <person name="Sisk P."/>
            <person name="Sykes S."/>
            <person name="Wortman J."/>
            <person name="Nusbaum C."/>
            <person name="Birren B."/>
        </authorList>
    </citation>
    <scope>NUCLEOTIDE SEQUENCE [LARGE SCALE GENOMIC DNA]</scope>
    <source>
        <strain evidence="2 3">CJ01A1</strain>
    </source>
</reference>
<proteinExistence type="predicted"/>
<protein>
    <submittedName>
        <fullName evidence="2">Uncharacterized protein</fullName>
    </submittedName>
</protein>
<dbReference type="EMBL" id="ANIX01003791">
    <property type="protein sequence ID" value="ETP04056.1"/>
    <property type="molecule type" value="Genomic_DNA"/>
</dbReference>
<sequence>MYPLACEELTVWKLPYIDKRQNMPKSRGYKNYSKDEISLLLAILEELLPVCTAEWINAVELYASRKERSWGDRTMASLRRKFVGLWSVSYPSSSFPALRAQARRIKGQIDNLQSSRIARSRSIPSRKLQSISSAPEQENHEQVRPDRRRLPGRSASFRVNVPEMLQDGPSFFGYSTALVGSNHGNDVVVDKATVRTPRDPGVVSIRYDPSFPSHPSPTVPNVPSLMPFVSKPRPDIRVTRTAIMKLYNQMIQLVVKAQVDAERREVERGDRERLERISALQYKNQLMAMITALHRPMQS</sequence>
<feature type="compositionally biased region" description="Polar residues" evidence="1">
    <location>
        <begin position="127"/>
        <end position="136"/>
    </location>
</feature>
<evidence type="ECO:0000313" key="2">
    <source>
        <dbReference type="EMBL" id="ETP04056.1"/>
    </source>
</evidence>
<accession>W2W0U9</accession>
<evidence type="ECO:0000313" key="3">
    <source>
        <dbReference type="Proteomes" id="UP000018958"/>
    </source>
</evidence>
<gene>
    <name evidence="2" type="ORF">F441_19091</name>
</gene>
<dbReference type="Proteomes" id="UP000018958">
    <property type="component" value="Unassembled WGS sequence"/>
</dbReference>
<name>W2W0U9_PHYNI</name>
<organism evidence="2 3">
    <name type="scientific">Phytophthora nicotianae CJ01A1</name>
    <dbReference type="NCBI Taxonomy" id="1317063"/>
    <lineage>
        <taxon>Eukaryota</taxon>
        <taxon>Sar</taxon>
        <taxon>Stramenopiles</taxon>
        <taxon>Oomycota</taxon>
        <taxon>Peronosporomycetes</taxon>
        <taxon>Peronosporales</taxon>
        <taxon>Peronosporaceae</taxon>
        <taxon>Phytophthora</taxon>
    </lineage>
</organism>